<sequence length="93" mass="11014">MFKPVEPAYIESVETMFLTQESNRQYIIQNDLLNFDPRVTDYTIKLKNNERRTFEKQLNEAHKEEYKINKDGIQVNTNGVGLNLIYTAVLCRR</sequence>
<keyword evidence="2" id="KW-1185">Reference proteome</keyword>
<comment type="caution">
    <text evidence="1">The sequence shown here is derived from an EMBL/GenBank/DDBJ whole genome shotgun (WGS) entry which is preliminary data.</text>
</comment>
<evidence type="ECO:0000313" key="2">
    <source>
        <dbReference type="Proteomes" id="UP001215087"/>
    </source>
</evidence>
<dbReference type="RefSeq" id="WP_227208783.1">
    <property type="nucleotide sequence ID" value="NZ_JAJCLO010000014.1"/>
</dbReference>
<name>A0ABT5UU88_EUBLI</name>
<proteinExistence type="predicted"/>
<gene>
    <name evidence="1" type="ORF">PTZ04_18440</name>
</gene>
<dbReference type="Proteomes" id="UP001215087">
    <property type="component" value="Unassembled WGS sequence"/>
</dbReference>
<reference evidence="1 2" key="1">
    <citation type="submission" date="2023-02" db="EMBL/GenBank/DDBJ databases">
        <title>Comparative genome analysis of Eubacterium limosum species.</title>
        <authorList>
            <person name="Bak J.E."/>
        </authorList>
    </citation>
    <scope>NUCLEOTIDE SEQUENCE [LARGE SCALE GENOMIC DNA]</scope>
    <source>
        <strain evidence="1 2">KGMB01548</strain>
    </source>
</reference>
<protein>
    <submittedName>
        <fullName evidence="1">Uncharacterized protein</fullName>
    </submittedName>
</protein>
<evidence type="ECO:0000313" key="1">
    <source>
        <dbReference type="EMBL" id="MDE1472238.1"/>
    </source>
</evidence>
<organism evidence="1 2">
    <name type="scientific">Eubacterium limosum</name>
    <dbReference type="NCBI Taxonomy" id="1736"/>
    <lineage>
        <taxon>Bacteria</taxon>
        <taxon>Bacillati</taxon>
        <taxon>Bacillota</taxon>
        <taxon>Clostridia</taxon>
        <taxon>Eubacteriales</taxon>
        <taxon>Eubacteriaceae</taxon>
        <taxon>Eubacterium</taxon>
    </lineage>
</organism>
<dbReference type="EMBL" id="JAQSVD010000013">
    <property type="protein sequence ID" value="MDE1472238.1"/>
    <property type="molecule type" value="Genomic_DNA"/>
</dbReference>
<accession>A0ABT5UU88</accession>